<dbReference type="EMBL" id="MKGL01000031">
    <property type="protein sequence ID" value="RNF10472.1"/>
    <property type="molecule type" value="Genomic_DNA"/>
</dbReference>
<sequence>MALGCMYASNSGLCVTDVLRCLPVTVRAATVAALLRSHHTVCHERLHEALATLRSDRRFTREEAWVVLQAMTVVSDVSSVVEVRWIAEVIRCVVFGDGGGSSSSSAELRVRTMTALRLGECVLTAEALALLCEESELWYESAAYRSSAAGVLLETVEDKGRRRNGCGFGPDMIVFLRAVRNGDATAPPPPSYTFSTSSSSSSIGSIEALRKTMPPMVATYTMDRVVAELTRREWGNACGTAVEENASSNIGNNNRSNGASATALQYVQTAAPLSDDAVSALAPRLHFELRLGSASTALALLPSCRSSWNCIVRLMQHTHHAGVVMALDALRGLMDLSPSDCYYVMVRF</sequence>
<keyword evidence="2" id="KW-1185">Reference proteome</keyword>
<reference evidence="1 2" key="1">
    <citation type="journal article" date="2018" name="BMC Genomics">
        <title>Genomic comparison of Trypanosoma conorhini and Trypanosoma rangeli to Trypanosoma cruzi strains of high and low virulence.</title>
        <authorList>
            <person name="Bradwell K.R."/>
            <person name="Koparde V.N."/>
            <person name="Matveyev A.V."/>
            <person name="Serrano M.G."/>
            <person name="Alves J.M."/>
            <person name="Parikh H."/>
            <person name="Huang B."/>
            <person name="Lee V."/>
            <person name="Espinosa-Alvarez O."/>
            <person name="Ortiz P.A."/>
            <person name="Costa-Martins A.G."/>
            <person name="Teixeira M.M."/>
            <person name="Buck G.A."/>
        </authorList>
    </citation>
    <scope>NUCLEOTIDE SEQUENCE [LARGE SCALE GENOMIC DNA]</scope>
    <source>
        <strain evidence="1 2">AM80</strain>
    </source>
</reference>
<dbReference type="Proteomes" id="UP000283634">
    <property type="component" value="Unassembled WGS sequence"/>
</dbReference>
<comment type="caution">
    <text evidence="1">The sequence shown here is derived from an EMBL/GenBank/DDBJ whole genome shotgun (WGS) entry which is preliminary data.</text>
</comment>
<dbReference type="VEuPathDB" id="TriTrypDB:TRSC58_02278"/>
<dbReference type="AlphaFoldDB" id="A0A3R7LAL2"/>
<gene>
    <name evidence="1" type="ORF">TraAM80_01518</name>
</gene>
<protein>
    <submittedName>
        <fullName evidence="1">Putative TPR-repeat-containing chaperone protein DNAJ</fullName>
    </submittedName>
</protein>
<evidence type="ECO:0000313" key="2">
    <source>
        <dbReference type="Proteomes" id="UP000283634"/>
    </source>
</evidence>
<name>A0A3R7LAL2_TRYRA</name>
<evidence type="ECO:0000313" key="1">
    <source>
        <dbReference type="EMBL" id="RNF10472.1"/>
    </source>
</evidence>
<accession>A0A3R7LAL2</accession>
<dbReference type="RefSeq" id="XP_029241578.1">
    <property type="nucleotide sequence ID" value="XM_029378556.1"/>
</dbReference>
<organism evidence="1 2">
    <name type="scientific">Trypanosoma rangeli</name>
    <dbReference type="NCBI Taxonomy" id="5698"/>
    <lineage>
        <taxon>Eukaryota</taxon>
        <taxon>Discoba</taxon>
        <taxon>Euglenozoa</taxon>
        <taxon>Kinetoplastea</taxon>
        <taxon>Metakinetoplastina</taxon>
        <taxon>Trypanosomatida</taxon>
        <taxon>Trypanosomatidae</taxon>
        <taxon>Trypanosoma</taxon>
        <taxon>Herpetosoma</taxon>
    </lineage>
</organism>
<proteinExistence type="predicted"/>
<dbReference type="OrthoDB" id="245406at2759"/>
<dbReference type="GeneID" id="40325451"/>